<evidence type="ECO:0000256" key="7">
    <source>
        <dbReference type="RuleBase" id="RU000394"/>
    </source>
</evidence>
<evidence type="ECO:0000256" key="5">
    <source>
        <dbReference type="ARBA" id="ARBA00023175"/>
    </source>
</evidence>
<dbReference type="PANTHER" id="PTHR47968">
    <property type="entry name" value="CENTROMERE PROTEIN E"/>
    <property type="match status" value="1"/>
</dbReference>
<evidence type="ECO:0000256" key="1">
    <source>
        <dbReference type="ARBA" id="ARBA00007310"/>
    </source>
</evidence>
<dbReference type="InterPro" id="IPR001752">
    <property type="entry name" value="Kinesin_motor_dom"/>
</dbReference>
<dbReference type="Proteomes" id="UP001489004">
    <property type="component" value="Unassembled WGS sequence"/>
</dbReference>
<feature type="compositionally biased region" description="Polar residues" evidence="9">
    <location>
        <begin position="981"/>
        <end position="992"/>
    </location>
</feature>
<dbReference type="GO" id="GO:0005874">
    <property type="term" value="C:microtubule"/>
    <property type="evidence" value="ECO:0007669"/>
    <property type="project" value="UniProtKB-KW"/>
</dbReference>
<dbReference type="PANTHER" id="PTHR47968:SF23">
    <property type="entry name" value="KINESIN-LIKE PROTEIN KIN-7A"/>
    <property type="match status" value="1"/>
</dbReference>
<comment type="caution">
    <text evidence="11">The sequence shown here is derived from an EMBL/GenBank/DDBJ whole genome shotgun (WGS) entry which is preliminary data.</text>
</comment>
<feature type="coiled-coil region" evidence="8">
    <location>
        <begin position="728"/>
        <end position="762"/>
    </location>
</feature>
<evidence type="ECO:0000256" key="6">
    <source>
        <dbReference type="PROSITE-ProRule" id="PRU00283"/>
    </source>
</evidence>
<keyword evidence="4 6" id="KW-0067">ATP-binding</keyword>
<dbReference type="Gene3D" id="3.40.850.10">
    <property type="entry name" value="Kinesin motor domain"/>
    <property type="match status" value="1"/>
</dbReference>
<keyword evidence="8" id="KW-0175">Coiled coil</keyword>
<dbReference type="SMART" id="SM00129">
    <property type="entry name" value="KISc"/>
    <property type="match status" value="1"/>
</dbReference>
<protein>
    <recommendedName>
        <fullName evidence="7">Kinesin-like protein</fullName>
    </recommendedName>
</protein>
<dbReference type="EMBL" id="JALJOR010000001">
    <property type="protein sequence ID" value="KAK9830021.1"/>
    <property type="molecule type" value="Genomic_DNA"/>
</dbReference>
<dbReference type="PRINTS" id="PR00380">
    <property type="entry name" value="KINESINHEAVY"/>
</dbReference>
<comment type="similarity">
    <text evidence="1">Belongs to the TRAFAC class myosin-kinesin ATPase superfamily. Kinesin family. KIN-7 subfamily.</text>
</comment>
<proteinExistence type="inferred from homology"/>
<keyword evidence="2 7" id="KW-0493">Microtubule</keyword>
<sequence>MRPLNAQEKDSRQHSSWTAADDKTLKFRDTPEKAHAHLPTAYHYDRVFSEQYNTQAVYEAAGRERVLSALQGLNSTLFVYGQTGSGKTYTMRSIVAAASEDIFKHIKANPGREFLIRLSAIEIYNERVRDLLQDGTEMQDLQLREHADKGTVAEGLSDEGIRSAAHLASLLQAVEARRTVRDTRLNAESSRSHQIVRIYVESRPASAEEDPAAEIAELDTLDTKSDGDEPEDLRPVKISTLNFVDLAGSERSALAAKADGMEKIRHAEGSSINKSLLTLGKVIRDLADAKAHIPFRDSKLTRMLQPSLGGNSRTAIICTISPASGAIDNTRTALHFANAAKNVRVQPKVNEVLNERALLRRMQAEIASLRRQLATRDFAVEAAELSAALREKEQHIKLTEGQKAEAEKRLRNLERLILRGDGNGTVKRRKSWSALPSPKSDLVAGGTASQMSARQAAAMRMSWNHGDASASLDSPNSTRKHLFQMQAMRGNNRGDKLLLDCFINPAIRHACPPADHAQPSAASLSAGSSAAAAIPSSPANDLKRIEQLQEDRVMEVAAREETISALRAELARLQDAQSAQRAADEALASLQSKIDALQMSREGSLRGSLTDQAGSSALPAEGPAVKAGDQPGTPAHRRPSSPDARIQRVAPGDDSPCDAFARSPSSSPLMDSPVRSLDAQDDKENSLEPLSQSRIHLTADTRANGGTPLTMAGLMYKSEVRRMQAAFKEAVQRDVAGLKEALEQYREQVQRLECQKQLLLNQTLMPKIVAMWEELHVPLVHRSRFYLAFRGRETFYYEAEHRRLCYLRALIIGTAEEDDSSPAEQRQTQKKLEKARRKLEWERKFLAQQLKWDCTPEEREEMFLQWNVHRDSKERKLQLVRRLWSPPVIQDTEGMRKSSELVLRLNGTEATDGMFDLVFGRSQGDGWVKSMLATGGSMLGPVLSKVVVGGQAALRGSSPSKPGKVGERRRSFLGSLGLTPRRQSSRTAAAWS</sequence>
<evidence type="ECO:0000256" key="3">
    <source>
        <dbReference type="ARBA" id="ARBA00022741"/>
    </source>
</evidence>
<feature type="region of interest" description="Disordered" evidence="9">
    <location>
        <begin position="954"/>
        <end position="992"/>
    </location>
</feature>
<feature type="region of interest" description="Disordered" evidence="9">
    <location>
        <begin position="1"/>
        <end position="24"/>
    </location>
</feature>
<organism evidence="11 12">
    <name type="scientific">[Myrmecia] bisecta</name>
    <dbReference type="NCBI Taxonomy" id="41462"/>
    <lineage>
        <taxon>Eukaryota</taxon>
        <taxon>Viridiplantae</taxon>
        <taxon>Chlorophyta</taxon>
        <taxon>core chlorophytes</taxon>
        <taxon>Trebouxiophyceae</taxon>
        <taxon>Trebouxiales</taxon>
        <taxon>Trebouxiaceae</taxon>
        <taxon>Myrmecia</taxon>
    </lineage>
</organism>
<name>A0AAW1R8R1_9CHLO</name>
<dbReference type="PROSITE" id="PS50067">
    <property type="entry name" value="KINESIN_MOTOR_2"/>
    <property type="match status" value="1"/>
</dbReference>
<feature type="domain" description="Kinesin motor" evidence="10">
    <location>
        <begin position="1"/>
        <end position="343"/>
    </location>
</feature>
<dbReference type="GO" id="GO:0003777">
    <property type="term" value="F:microtubule motor activity"/>
    <property type="evidence" value="ECO:0007669"/>
    <property type="project" value="InterPro"/>
</dbReference>
<dbReference type="GO" id="GO:0005524">
    <property type="term" value="F:ATP binding"/>
    <property type="evidence" value="ECO:0007669"/>
    <property type="project" value="UniProtKB-UniRule"/>
</dbReference>
<feature type="coiled-coil region" evidence="8">
    <location>
        <begin position="352"/>
        <end position="416"/>
    </location>
</feature>
<dbReference type="Pfam" id="PF00225">
    <property type="entry name" value="Kinesin"/>
    <property type="match status" value="1"/>
</dbReference>
<feature type="coiled-coil region" evidence="8">
    <location>
        <begin position="556"/>
        <end position="593"/>
    </location>
</feature>
<dbReference type="GO" id="GO:0007018">
    <property type="term" value="P:microtubule-based movement"/>
    <property type="evidence" value="ECO:0007669"/>
    <property type="project" value="InterPro"/>
</dbReference>
<keyword evidence="5 6" id="KW-0505">Motor protein</keyword>
<feature type="binding site" evidence="6">
    <location>
        <begin position="81"/>
        <end position="88"/>
    </location>
    <ligand>
        <name>ATP</name>
        <dbReference type="ChEBI" id="CHEBI:30616"/>
    </ligand>
</feature>
<dbReference type="GO" id="GO:0008017">
    <property type="term" value="F:microtubule binding"/>
    <property type="evidence" value="ECO:0007669"/>
    <property type="project" value="InterPro"/>
</dbReference>
<dbReference type="PROSITE" id="PS00411">
    <property type="entry name" value="KINESIN_MOTOR_1"/>
    <property type="match status" value="1"/>
</dbReference>
<dbReference type="InterPro" id="IPR027640">
    <property type="entry name" value="Kinesin-like_fam"/>
</dbReference>
<evidence type="ECO:0000259" key="10">
    <source>
        <dbReference type="PROSITE" id="PS50067"/>
    </source>
</evidence>
<dbReference type="InterPro" id="IPR027417">
    <property type="entry name" value="P-loop_NTPase"/>
</dbReference>
<evidence type="ECO:0000313" key="11">
    <source>
        <dbReference type="EMBL" id="KAK9830021.1"/>
    </source>
</evidence>
<evidence type="ECO:0000256" key="8">
    <source>
        <dbReference type="SAM" id="Coils"/>
    </source>
</evidence>
<feature type="region of interest" description="Disordered" evidence="9">
    <location>
        <begin position="427"/>
        <end position="450"/>
    </location>
</feature>
<dbReference type="InterPro" id="IPR019821">
    <property type="entry name" value="Kinesin_motor_CS"/>
</dbReference>
<dbReference type="SUPFAM" id="SSF52540">
    <property type="entry name" value="P-loop containing nucleoside triphosphate hydrolases"/>
    <property type="match status" value="1"/>
</dbReference>
<dbReference type="InterPro" id="IPR021881">
    <property type="entry name" value="NACK_C"/>
</dbReference>
<keyword evidence="3 6" id="KW-0547">Nucleotide-binding</keyword>
<keyword evidence="12" id="KW-1185">Reference proteome</keyword>
<accession>A0AAW1R8R1</accession>
<evidence type="ECO:0000313" key="12">
    <source>
        <dbReference type="Proteomes" id="UP001489004"/>
    </source>
</evidence>
<gene>
    <name evidence="11" type="ORF">WJX72_009242</name>
</gene>
<dbReference type="Pfam" id="PF11995">
    <property type="entry name" value="DUF3490"/>
    <property type="match status" value="1"/>
</dbReference>
<reference evidence="11 12" key="1">
    <citation type="journal article" date="2024" name="Nat. Commun.">
        <title>Phylogenomics reveals the evolutionary origins of lichenization in chlorophyte algae.</title>
        <authorList>
            <person name="Puginier C."/>
            <person name="Libourel C."/>
            <person name="Otte J."/>
            <person name="Skaloud P."/>
            <person name="Haon M."/>
            <person name="Grisel S."/>
            <person name="Petersen M."/>
            <person name="Berrin J.G."/>
            <person name="Delaux P.M."/>
            <person name="Dal Grande F."/>
            <person name="Keller J."/>
        </authorList>
    </citation>
    <scope>NUCLEOTIDE SEQUENCE [LARGE SCALE GENOMIC DNA]</scope>
    <source>
        <strain evidence="11 12">SAG 2043</strain>
    </source>
</reference>
<evidence type="ECO:0000256" key="4">
    <source>
        <dbReference type="ARBA" id="ARBA00022840"/>
    </source>
</evidence>
<evidence type="ECO:0000256" key="2">
    <source>
        <dbReference type="ARBA" id="ARBA00022701"/>
    </source>
</evidence>
<dbReference type="AlphaFoldDB" id="A0AAW1R8R1"/>
<dbReference type="InterPro" id="IPR036961">
    <property type="entry name" value="Kinesin_motor_dom_sf"/>
</dbReference>
<evidence type="ECO:0000256" key="9">
    <source>
        <dbReference type="SAM" id="MobiDB-lite"/>
    </source>
</evidence>
<feature type="region of interest" description="Disordered" evidence="9">
    <location>
        <begin position="603"/>
        <end position="690"/>
    </location>
</feature>